<evidence type="ECO:0008006" key="5">
    <source>
        <dbReference type="Google" id="ProtNLM"/>
    </source>
</evidence>
<dbReference type="AlphaFoldDB" id="A0AAW4MXQ2"/>
<accession>A0AAW4MXQ2</accession>
<evidence type="ECO:0000313" key="4">
    <source>
        <dbReference type="Proteomes" id="UP001197492"/>
    </source>
</evidence>
<evidence type="ECO:0000313" key="2">
    <source>
        <dbReference type="EMBL" id="MBV3391721.1"/>
    </source>
</evidence>
<dbReference type="RefSeq" id="WP_217746790.1">
    <property type="nucleotide sequence ID" value="NZ_JAHOEB010000001.1"/>
</dbReference>
<gene>
    <name evidence="1" type="ORF">KSV97_00015</name>
    <name evidence="2" type="ORF">KSW06_00335</name>
</gene>
<proteinExistence type="predicted"/>
<evidence type="ECO:0000313" key="3">
    <source>
        <dbReference type="Proteomes" id="UP001196408"/>
    </source>
</evidence>
<reference evidence="1 4" key="1">
    <citation type="submission" date="2021-06" db="EMBL/GenBank/DDBJ databases">
        <title>Collection of gut derived symbiotic bacterial strains cultured from healthy donors.</title>
        <authorList>
            <person name="Lin H."/>
            <person name="Littmann E."/>
            <person name="Pamer E.G."/>
        </authorList>
    </citation>
    <scope>NUCLEOTIDE SEQUENCE</scope>
    <source>
        <strain evidence="2 4">MSK.21.70</strain>
        <strain evidence="1">MSK.21.82</strain>
    </source>
</reference>
<dbReference type="GeneID" id="301324661"/>
<dbReference type="Proteomes" id="UP001197492">
    <property type="component" value="Unassembled WGS sequence"/>
</dbReference>
<dbReference type="EMBL" id="JAHOEL010000001">
    <property type="protein sequence ID" value="MBV3391721.1"/>
    <property type="molecule type" value="Genomic_DNA"/>
</dbReference>
<comment type="caution">
    <text evidence="1">The sequence shown here is derived from an EMBL/GenBank/DDBJ whole genome shotgun (WGS) entry which is preliminary data.</text>
</comment>
<keyword evidence="4" id="KW-1185">Reference proteome</keyword>
<sequence length="87" mass="10347">MDNDLRIILGDYESFVQSHTTEINEKEVIYCITLKRTIISCPECSSRMNIKDYRKCKVIHNMIRGKNTSLIPKRENLIRKRINKTFK</sequence>
<dbReference type="EMBL" id="JAHOEF010000001">
    <property type="protein sequence ID" value="MBV3381643.1"/>
    <property type="molecule type" value="Genomic_DNA"/>
</dbReference>
<organism evidence="1 3">
    <name type="scientific">Catenibacterium mitsuokai</name>
    <dbReference type="NCBI Taxonomy" id="100886"/>
    <lineage>
        <taxon>Bacteria</taxon>
        <taxon>Bacillati</taxon>
        <taxon>Bacillota</taxon>
        <taxon>Erysipelotrichia</taxon>
        <taxon>Erysipelotrichales</taxon>
        <taxon>Coprobacillaceae</taxon>
        <taxon>Catenibacterium</taxon>
    </lineage>
</organism>
<dbReference type="Proteomes" id="UP001196408">
    <property type="component" value="Unassembled WGS sequence"/>
</dbReference>
<protein>
    <recommendedName>
        <fullName evidence="5">Transposase IS204/IS1001/IS1096/IS1165 zinc-finger domain-containing protein</fullName>
    </recommendedName>
</protein>
<name>A0AAW4MXQ2_9FIRM</name>
<evidence type="ECO:0000313" key="1">
    <source>
        <dbReference type="EMBL" id="MBV3381643.1"/>
    </source>
</evidence>